<keyword evidence="2" id="KW-0812">Transmembrane</keyword>
<evidence type="ECO:0000256" key="2">
    <source>
        <dbReference type="SAM" id="Phobius"/>
    </source>
</evidence>
<feature type="region of interest" description="Disordered" evidence="1">
    <location>
        <begin position="53"/>
        <end position="148"/>
    </location>
</feature>
<gene>
    <name evidence="3" type="ORF">KI810_12380</name>
</gene>
<dbReference type="InterPro" id="IPR021457">
    <property type="entry name" value="DUF3108"/>
</dbReference>
<feature type="compositionally biased region" description="Polar residues" evidence="1">
    <location>
        <begin position="122"/>
        <end position="132"/>
    </location>
</feature>
<evidence type="ECO:0000256" key="1">
    <source>
        <dbReference type="SAM" id="MobiDB-lite"/>
    </source>
</evidence>
<accession>A0ABS5SEQ7</accession>
<keyword evidence="2" id="KW-0472">Membrane</keyword>
<sequence>MNERIRIPAICVCLSIMVHFLLLSPLGKLGSYNFARPVSLLQAVMVDLKRQGDNAEPARGTGGKIPVPVEAAGGDADTKDSASPVSAAGTLVDTPQKEAPQRQISPEQAADGAALPTAKTDPPTQNNANPSESMPAAARKTVSAHAKNPPLRTAGEFLATEREKLTYQISMFGLPVGGAELEAKNERGEVRITLKVTTNALLSSLYPVDDFVETRHIGGNFIVTKIRQQEGSFRSNRGFTLFLRDKKVFWHDLLSHKSSNETVPTSDVLDLLSGFYFLRGKPLKVGTPELLQVYDSDRYTEIPVEVLRREQVSLPGFRKADTLVIKPQLKTDGIFKRTGDVTIWLTDDDFRAPVKVETQIPLGTVTAELLSAETEKAKAAPTASLPEARE</sequence>
<protein>
    <submittedName>
        <fullName evidence="3">DUF3108 domain-containing protein</fullName>
    </submittedName>
</protein>
<dbReference type="Pfam" id="PF11306">
    <property type="entry name" value="DUF3108"/>
    <property type="match status" value="1"/>
</dbReference>
<keyword evidence="4" id="KW-1185">Reference proteome</keyword>
<feature type="transmembrane region" description="Helical" evidence="2">
    <location>
        <begin position="7"/>
        <end position="27"/>
    </location>
</feature>
<evidence type="ECO:0000313" key="4">
    <source>
        <dbReference type="Proteomes" id="UP000756860"/>
    </source>
</evidence>
<organism evidence="3 4">
    <name type="scientific">Geomobilimonas luticola</name>
    <dbReference type="NCBI Taxonomy" id="1114878"/>
    <lineage>
        <taxon>Bacteria</taxon>
        <taxon>Pseudomonadati</taxon>
        <taxon>Thermodesulfobacteriota</taxon>
        <taxon>Desulfuromonadia</taxon>
        <taxon>Geobacterales</taxon>
        <taxon>Geobacteraceae</taxon>
        <taxon>Geomobilimonas</taxon>
    </lineage>
</organism>
<keyword evidence="2" id="KW-1133">Transmembrane helix</keyword>
<dbReference type="EMBL" id="JAHCVK010000005">
    <property type="protein sequence ID" value="MBT0653858.1"/>
    <property type="molecule type" value="Genomic_DNA"/>
</dbReference>
<dbReference type="Proteomes" id="UP000756860">
    <property type="component" value="Unassembled WGS sequence"/>
</dbReference>
<name>A0ABS5SEQ7_9BACT</name>
<comment type="caution">
    <text evidence="3">The sequence shown here is derived from an EMBL/GenBank/DDBJ whole genome shotgun (WGS) entry which is preliminary data.</text>
</comment>
<reference evidence="3 4" key="1">
    <citation type="submission" date="2021-05" db="EMBL/GenBank/DDBJ databases">
        <title>The draft genome of Geobacter luticola JCM 17780.</title>
        <authorList>
            <person name="Xu Z."/>
            <person name="Masuda Y."/>
            <person name="Itoh H."/>
            <person name="Senoo K."/>
        </authorList>
    </citation>
    <scope>NUCLEOTIDE SEQUENCE [LARGE SCALE GENOMIC DNA]</scope>
    <source>
        <strain evidence="3 4">JCM 17780</strain>
    </source>
</reference>
<evidence type="ECO:0000313" key="3">
    <source>
        <dbReference type="EMBL" id="MBT0653858.1"/>
    </source>
</evidence>
<proteinExistence type="predicted"/>